<evidence type="ECO:0000313" key="2">
    <source>
        <dbReference type="Proteomes" id="UP000198211"/>
    </source>
</evidence>
<dbReference type="EMBL" id="NBNE01004420">
    <property type="protein sequence ID" value="OWZ05457.1"/>
    <property type="molecule type" value="Genomic_DNA"/>
</dbReference>
<dbReference type="OrthoDB" id="79420at2759"/>
<accession>A0A225VL12</accession>
<organism evidence="1 2">
    <name type="scientific">Phytophthora megakarya</name>
    <dbReference type="NCBI Taxonomy" id="4795"/>
    <lineage>
        <taxon>Eukaryota</taxon>
        <taxon>Sar</taxon>
        <taxon>Stramenopiles</taxon>
        <taxon>Oomycota</taxon>
        <taxon>Peronosporomycetes</taxon>
        <taxon>Peronosporales</taxon>
        <taxon>Peronosporaceae</taxon>
        <taxon>Phytophthora</taxon>
    </lineage>
</organism>
<dbReference type="AlphaFoldDB" id="A0A225VL12"/>
<evidence type="ECO:0000313" key="1">
    <source>
        <dbReference type="EMBL" id="OWZ05457.1"/>
    </source>
</evidence>
<name>A0A225VL12_9STRA</name>
<keyword evidence="2" id="KW-1185">Reference proteome</keyword>
<gene>
    <name evidence="1" type="ORF">PHMEG_00022456</name>
</gene>
<reference evidence="2" key="1">
    <citation type="submission" date="2017-03" db="EMBL/GenBank/DDBJ databases">
        <title>Phytopthora megakarya and P. palmivora, two closely related causual agents of cacao black pod achieved similar genome size and gene model numbers by different mechanisms.</title>
        <authorList>
            <person name="Ali S."/>
            <person name="Shao J."/>
            <person name="Larry D.J."/>
            <person name="Kronmiller B."/>
            <person name="Shen D."/>
            <person name="Strem M.D."/>
            <person name="Melnick R.L."/>
            <person name="Guiltinan M.J."/>
            <person name="Tyler B.M."/>
            <person name="Meinhardt L.W."/>
            <person name="Bailey B.A."/>
        </authorList>
    </citation>
    <scope>NUCLEOTIDE SEQUENCE [LARGE SCALE GENOMIC DNA]</scope>
    <source>
        <strain evidence="2">zdho120</strain>
    </source>
</reference>
<proteinExistence type="predicted"/>
<comment type="caution">
    <text evidence="1">The sequence shown here is derived from an EMBL/GenBank/DDBJ whole genome shotgun (WGS) entry which is preliminary data.</text>
</comment>
<dbReference type="Proteomes" id="UP000198211">
    <property type="component" value="Unassembled WGS sequence"/>
</dbReference>
<dbReference type="STRING" id="4795.A0A225VL12"/>
<protein>
    <submittedName>
        <fullName evidence="1">Uncharacterized protein</fullName>
    </submittedName>
</protein>
<sequence length="158" mass="18674">MLVKESDNSRFVEELSKVDWCHQNIVFLDEVSFDNHGMVRMRDYAMRVKKVAIKGDFSRKPRILILTFIGVNGVLDYYDVEGYYKEANLRDLKPFVVETFKRFEAFNMRRGFEHCGWKVDYHFNPVGPLSKKKRIVPDISDDEVISEDDEVLGFLMHR</sequence>